<reference evidence="3 4" key="1">
    <citation type="submission" date="2011-11" db="EMBL/GenBank/DDBJ databases">
        <title>The Noncontiguous Finished genome of Jonquetella anthropi DSM 22815.</title>
        <authorList>
            <consortium name="US DOE Joint Genome Institute (JGI-PGF)"/>
            <person name="Lucas S."/>
            <person name="Copeland A."/>
            <person name="Lapidus A."/>
            <person name="Glavina del Rio T."/>
            <person name="Dalin E."/>
            <person name="Tice H."/>
            <person name="Bruce D."/>
            <person name="Goodwin L."/>
            <person name="Pitluck S."/>
            <person name="Peters L."/>
            <person name="Mikhailova N."/>
            <person name="Held B."/>
            <person name="Kyrpides N."/>
            <person name="Mavromatis K."/>
            <person name="Ivanova N."/>
            <person name="Markowitz V."/>
            <person name="Cheng J.-F."/>
            <person name="Hugenholtz P."/>
            <person name="Woyke T."/>
            <person name="Wu D."/>
            <person name="Gronow S."/>
            <person name="Wellnitz S."/>
            <person name="Brambilla E."/>
            <person name="Klenk H.-P."/>
            <person name="Eisen J.A."/>
        </authorList>
    </citation>
    <scope>NUCLEOTIDE SEQUENCE [LARGE SCALE GENOMIC DNA]</scope>
    <source>
        <strain evidence="3 4">DSM 22815</strain>
    </source>
</reference>
<evidence type="ECO:0000256" key="1">
    <source>
        <dbReference type="ARBA" id="ARBA00023002"/>
    </source>
</evidence>
<dbReference type="InterPro" id="IPR052554">
    <property type="entry name" value="2-oxoglutarate_synth_KorC"/>
</dbReference>
<dbReference type="InterPro" id="IPR011894">
    <property type="entry name" value="PorC_KorC"/>
</dbReference>
<accession>H0UM07</accession>
<dbReference type="Pfam" id="PF01558">
    <property type="entry name" value="POR"/>
    <property type="match status" value="1"/>
</dbReference>
<evidence type="ECO:0000259" key="2">
    <source>
        <dbReference type="Pfam" id="PF01558"/>
    </source>
</evidence>
<dbReference type="AlphaFoldDB" id="H0UM07"/>
<keyword evidence="3" id="KW-0670">Pyruvate</keyword>
<dbReference type="Proteomes" id="UP000003806">
    <property type="component" value="Chromosome"/>
</dbReference>
<dbReference type="OrthoDB" id="9789125at2"/>
<dbReference type="PANTHER" id="PTHR42730">
    <property type="entry name" value="2-OXOGLUTARATE SYNTHASE SUBUNIT KORC"/>
    <property type="match status" value="1"/>
</dbReference>
<name>H0UM07_9BACT</name>
<feature type="domain" description="Pyruvate/ketoisovalerate oxidoreductase catalytic" evidence="2">
    <location>
        <begin position="14"/>
        <end position="177"/>
    </location>
</feature>
<dbReference type="STRING" id="885272.JonanDRAFT_0118"/>
<dbReference type="eggNOG" id="COG1014">
    <property type="taxonomic scope" value="Bacteria"/>
</dbReference>
<dbReference type="EMBL" id="CM001376">
    <property type="protein sequence ID" value="EHM12549.1"/>
    <property type="molecule type" value="Genomic_DNA"/>
</dbReference>
<keyword evidence="1" id="KW-0560">Oxidoreductase</keyword>
<dbReference type="SUPFAM" id="SSF53323">
    <property type="entry name" value="Pyruvate-ferredoxin oxidoreductase, PFOR, domain III"/>
    <property type="match status" value="1"/>
</dbReference>
<evidence type="ECO:0000313" key="4">
    <source>
        <dbReference type="Proteomes" id="UP000003806"/>
    </source>
</evidence>
<dbReference type="RefSeq" id="WP_008521985.1">
    <property type="nucleotide sequence ID" value="NZ_CM001376.1"/>
</dbReference>
<dbReference type="HOGENOM" id="CLU_087284_0_1_0"/>
<proteinExistence type="predicted"/>
<dbReference type="InterPro" id="IPR019752">
    <property type="entry name" value="Pyrv/ketoisovalerate_OxRed_cat"/>
</dbReference>
<dbReference type="NCBIfam" id="TIGR02175">
    <property type="entry name" value="PorC_KorC"/>
    <property type="match status" value="1"/>
</dbReference>
<keyword evidence="4" id="KW-1185">Reference proteome</keyword>
<gene>
    <name evidence="3" type="ORF">JonanDRAFT_0118</name>
</gene>
<sequence>MAGFYKELLAAGFGGQGVMMLGQLVAFSGIEDGRNVTWIPSYGPEMRGGTANCSCVVSDEPVGSPMVTSGDVVVVMNQPSLTKFESAVKPGGLLIYNSDLVNYEKPRTDIRVLPVPANSIATELGSDKVANIVILGTLVEASGMVSLDSAMKIIREKLGKKKPKFLPMNLEAFARGRALVKK</sequence>
<protein>
    <submittedName>
        <fullName evidence="3">2-oxoacid:acceptor oxidoreductase, gamma subunit, pyruvate/2-ketoisovalerate family</fullName>
    </submittedName>
</protein>
<dbReference type="PANTHER" id="PTHR42730:SF1">
    <property type="entry name" value="2-OXOGLUTARATE SYNTHASE SUBUNIT KORC"/>
    <property type="match status" value="1"/>
</dbReference>
<dbReference type="InterPro" id="IPR002869">
    <property type="entry name" value="Pyrv_flavodox_OxRed_cen"/>
</dbReference>
<dbReference type="Gene3D" id="3.40.920.10">
    <property type="entry name" value="Pyruvate-ferredoxin oxidoreductase, PFOR, domain III"/>
    <property type="match status" value="1"/>
</dbReference>
<organism evidence="3 4">
    <name type="scientific">Jonquetella anthropi DSM 22815</name>
    <dbReference type="NCBI Taxonomy" id="885272"/>
    <lineage>
        <taxon>Bacteria</taxon>
        <taxon>Thermotogati</taxon>
        <taxon>Synergistota</taxon>
        <taxon>Synergistia</taxon>
        <taxon>Synergistales</taxon>
        <taxon>Dethiosulfovibrionaceae</taxon>
        <taxon>Jonquetella</taxon>
    </lineage>
</organism>
<dbReference type="GO" id="GO:0016625">
    <property type="term" value="F:oxidoreductase activity, acting on the aldehyde or oxo group of donors, iron-sulfur protein as acceptor"/>
    <property type="evidence" value="ECO:0007669"/>
    <property type="project" value="InterPro"/>
</dbReference>
<evidence type="ECO:0000313" key="3">
    <source>
        <dbReference type="EMBL" id="EHM12549.1"/>
    </source>
</evidence>